<name>A0A1B7K6D5_9ENTR</name>
<comment type="caution">
    <text evidence="1">The sequence shown here is derived from an EMBL/GenBank/DDBJ whole genome shotgun (WGS) entry which is preliminary data.</text>
</comment>
<proteinExistence type="predicted"/>
<dbReference type="PATRIC" id="fig|1354264.4.peg.747"/>
<sequence length="97" mass="11526">MMSPRQEREQRKAFLLRQIQQQRLDLSAGRRDWLDVTQVYDRGWSRLVSLRSWVMVASSAMAVVSLRHPRFLVRWARRGIGVWSTWRMAKSLLRKAG</sequence>
<gene>
    <name evidence="1" type="ORF">M989_00720</name>
</gene>
<organism evidence="1 2">
    <name type="scientific">Kluyvera georgiana ATCC 51603</name>
    <dbReference type="NCBI Taxonomy" id="1354264"/>
    <lineage>
        <taxon>Bacteria</taxon>
        <taxon>Pseudomonadati</taxon>
        <taxon>Pseudomonadota</taxon>
        <taxon>Gammaproteobacteria</taxon>
        <taxon>Enterobacterales</taxon>
        <taxon>Enterobacteriaceae</taxon>
        <taxon>Kluyvera</taxon>
    </lineage>
</organism>
<dbReference type="Pfam" id="PF13997">
    <property type="entry name" value="YqjK"/>
    <property type="match status" value="1"/>
</dbReference>
<accession>A0A1B7K6D5</accession>
<keyword evidence="2" id="KW-1185">Reference proteome</keyword>
<evidence type="ECO:0000313" key="2">
    <source>
        <dbReference type="Proteomes" id="UP000078386"/>
    </source>
</evidence>
<dbReference type="EMBL" id="LXEU01000015">
    <property type="protein sequence ID" value="OAT55699.1"/>
    <property type="molecule type" value="Genomic_DNA"/>
</dbReference>
<reference evidence="1 2" key="1">
    <citation type="submission" date="2016-04" db="EMBL/GenBank/DDBJ databases">
        <title>ATOL: Assembling a taxonomically balanced genome-scale reconstruction of the evolutionary history of the Enterobacteriaceae.</title>
        <authorList>
            <person name="Plunkett G.III."/>
            <person name="Neeno-Eckwall E.C."/>
            <person name="Glasner J.D."/>
            <person name="Perna N.T."/>
        </authorList>
    </citation>
    <scope>NUCLEOTIDE SEQUENCE [LARGE SCALE GENOMIC DNA]</scope>
    <source>
        <strain evidence="1 2">ATCC 51603</strain>
    </source>
</reference>
<dbReference type="AlphaFoldDB" id="A0A1B7K6D5"/>
<dbReference type="Proteomes" id="UP000078386">
    <property type="component" value="Unassembled WGS sequence"/>
</dbReference>
<dbReference type="InterPro" id="IPR025612">
    <property type="entry name" value="YqjK"/>
</dbReference>
<evidence type="ECO:0000313" key="1">
    <source>
        <dbReference type="EMBL" id="OAT55699.1"/>
    </source>
</evidence>
<protein>
    <submittedName>
        <fullName evidence="1">Inner membrane protein</fullName>
    </submittedName>
</protein>